<dbReference type="Proteomes" id="UP000000503">
    <property type="component" value="Chromosome"/>
</dbReference>
<feature type="compositionally biased region" description="Polar residues" evidence="1">
    <location>
        <begin position="266"/>
        <end position="283"/>
    </location>
</feature>
<dbReference type="OrthoDB" id="346175at2"/>
<dbReference type="KEGG" id="scd:Spica_1295"/>
<feature type="region of interest" description="Disordered" evidence="1">
    <location>
        <begin position="251"/>
        <end position="297"/>
    </location>
</feature>
<feature type="compositionally biased region" description="Polar residues" evidence="1">
    <location>
        <begin position="80"/>
        <end position="94"/>
    </location>
</feature>
<dbReference type="RefSeq" id="WP_013968752.1">
    <property type="nucleotide sequence ID" value="NC_015732.1"/>
</dbReference>
<feature type="compositionally biased region" description="Basic and acidic residues" evidence="1">
    <location>
        <begin position="357"/>
        <end position="373"/>
    </location>
</feature>
<proteinExistence type="predicted"/>
<dbReference type="STRING" id="744872.Spica_1295"/>
<feature type="region of interest" description="Disordered" evidence="1">
    <location>
        <begin position="80"/>
        <end position="105"/>
    </location>
</feature>
<feature type="compositionally biased region" description="Acidic residues" evidence="1">
    <location>
        <begin position="397"/>
        <end position="414"/>
    </location>
</feature>
<dbReference type="EMBL" id="CP002868">
    <property type="protein sequence ID" value="AEJ19441.1"/>
    <property type="molecule type" value="Genomic_DNA"/>
</dbReference>
<feature type="region of interest" description="Disordered" evidence="1">
    <location>
        <begin position="396"/>
        <end position="418"/>
    </location>
</feature>
<name>F8F2P7_GRAC1</name>
<accession>F8F2P7</accession>
<reference evidence="3" key="1">
    <citation type="journal article" date="2013" name="Stand. Genomic Sci.">
        <title>Genome sequence of the thermophilic fresh-water bacterium Spirochaeta caldaria type strain (H1(T)), reclassification of Spirochaeta caldaria, Spirochaeta stenostrepta, and Spirochaeta zuelzerae in the genus Treponema as Treponema caldaria comb. nov., Treponema stenostrepta comb. nov., and Treponema zuelzerae comb. nov., and emendation of the genus Treponema.</title>
        <authorList>
            <person name="Abt B."/>
            <person name="Goker M."/>
            <person name="Scheuner C."/>
            <person name="Han C."/>
            <person name="Lu M."/>
            <person name="Misra M."/>
            <person name="Lapidus A."/>
            <person name="Nolan M."/>
            <person name="Lucas S."/>
            <person name="Hammon N."/>
            <person name="Deshpande S."/>
            <person name="Cheng J.F."/>
            <person name="Tapia R."/>
            <person name="Goodwin L.A."/>
            <person name="Pitluck S."/>
            <person name="Liolios K."/>
            <person name="Pagani I."/>
            <person name="Ivanova N."/>
            <person name="Mavromatis K."/>
            <person name="Mikhailova N."/>
            <person name="Huntemann M."/>
            <person name="Pati A."/>
            <person name="Chen A."/>
            <person name="Palaniappan K."/>
            <person name="Land M."/>
            <person name="Hauser L."/>
            <person name="Jeffries C.D."/>
            <person name="Rohde M."/>
            <person name="Spring S."/>
            <person name="Gronow S."/>
            <person name="Detter J.C."/>
            <person name="Bristow J."/>
            <person name="Eisen J.A."/>
            <person name="Markowitz V."/>
            <person name="Hugenholtz P."/>
            <person name="Kyrpides N.C."/>
            <person name="Woyke T."/>
            <person name="Klenk H.P."/>
        </authorList>
    </citation>
    <scope>NUCLEOTIDE SEQUENCE</scope>
    <source>
        <strain evidence="3">ATCC 51460 / DSM 7334 / H1</strain>
    </source>
</reference>
<feature type="region of interest" description="Disordered" evidence="1">
    <location>
        <begin position="33"/>
        <end position="67"/>
    </location>
</feature>
<dbReference type="HOGENOM" id="CLU_334306_0_0_12"/>
<evidence type="ECO:0000313" key="2">
    <source>
        <dbReference type="EMBL" id="AEJ19441.1"/>
    </source>
</evidence>
<sequence>MAIDKDPSIFTDRSTIGSSDELDEYGVWVKSEPKDVSDVKKTENNAESTKMIDDSFEPSLPDIEDLPDLEMDTLPDIELTNDSRSEVTNTTDASIQDFGNLPEPEDFSVEELPQAVNSSDTFEELTSFDVVDFTSIEDRPKTSEPVLENKKEEIGLETESFIPEEDNLPASNTDEFTELSMDDFLDTNDFDTTSVAEQEQVEEESFDIDLEFNESVDLNMMNAESAMDIGTVSEAKDSDLNLESVSDFDDFLSDLGEASEDDSQEKNPSTSDKSTITHENTADFNDVEAVHHELEAATVVPETLQQPQIATQHENSESSVDLSTQLLMKIADELSTIKKELSTLKEELATYKNKPSINEETKSSSEEKQKGFFDDEEDEKIALTGDELDNILNTAEFTEEAGPEITDNFEESELLSEKEDLISDESAEIDEIPNPIPETTIETGVSGSADLNTDVIKATFSDEITSKTPIEEGLGEEAIELPVDESIAELQEEGVKPIIEAPEDLEYLAEDLNEISLHSEELHDSPQLDLSEAVIEEPDLSGVVLEEQPLEEPAIEDIHIELDTSEGSEVESPLAFETETLQNLEELEDISTPIQEESFEEVLPEGFVVEPEEAEPIDTSKTPLEEEVLEAIPEETLANQEIEPEVVQPKEKIVGSPNLTQEIKAVLSYMDQLLESLPEEKIEEFAKSEYFETYKKLFEELGLV</sequence>
<feature type="region of interest" description="Disordered" evidence="1">
    <location>
        <begin position="350"/>
        <end position="380"/>
    </location>
</feature>
<gene>
    <name evidence="2" type="ordered locus">Spica_1295</name>
</gene>
<feature type="compositionally biased region" description="Acidic residues" evidence="1">
    <location>
        <begin position="251"/>
        <end position="263"/>
    </location>
</feature>
<protein>
    <submittedName>
        <fullName evidence="2">Uncharacterized protein</fullName>
    </submittedName>
</protein>
<keyword evidence="3" id="KW-1185">Reference proteome</keyword>
<organism evidence="2 3">
    <name type="scientific">Gracilinema caldarium (strain ATCC 51460 / DSM 7334 / H1)</name>
    <name type="common">Treponema caldarium</name>
    <dbReference type="NCBI Taxonomy" id="744872"/>
    <lineage>
        <taxon>Bacteria</taxon>
        <taxon>Pseudomonadati</taxon>
        <taxon>Spirochaetota</taxon>
        <taxon>Spirochaetia</taxon>
        <taxon>Spirochaetales</taxon>
        <taxon>Breznakiellaceae</taxon>
        <taxon>Gracilinema</taxon>
    </lineage>
</organism>
<feature type="compositionally biased region" description="Basic and acidic residues" evidence="1">
    <location>
        <begin position="33"/>
        <end position="44"/>
    </location>
</feature>
<dbReference type="eggNOG" id="ENOG503478X">
    <property type="taxonomic scope" value="Bacteria"/>
</dbReference>
<evidence type="ECO:0000256" key="1">
    <source>
        <dbReference type="SAM" id="MobiDB-lite"/>
    </source>
</evidence>
<dbReference type="AlphaFoldDB" id="F8F2P7"/>
<evidence type="ECO:0000313" key="3">
    <source>
        <dbReference type="Proteomes" id="UP000000503"/>
    </source>
</evidence>